<evidence type="ECO:0000313" key="5">
    <source>
        <dbReference type="Proteomes" id="UP001259982"/>
    </source>
</evidence>
<dbReference type="Proteomes" id="UP001259982">
    <property type="component" value="Unassembled WGS sequence"/>
</dbReference>
<keyword evidence="1" id="KW-0479">Metal-binding</keyword>
<dbReference type="Gene3D" id="3.30.2020.30">
    <property type="match status" value="1"/>
</dbReference>
<evidence type="ECO:0000256" key="2">
    <source>
        <dbReference type="ARBA" id="ARBA00023004"/>
    </source>
</evidence>
<comment type="caution">
    <text evidence="4">The sequence shown here is derived from an EMBL/GenBank/DDBJ whole genome shotgun (WGS) entry which is preliminary data.</text>
</comment>
<dbReference type="PANTHER" id="PTHR35303:SF5">
    <property type="entry name" value="OS02G0197800 PROTEIN"/>
    <property type="match status" value="1"/>
</dbReference>
<dbReference type="InterPro" id="IPR038492">
    <property type="entry name" value="GBBH-like_N_sf"/>
</dbReference>
<protein>
    <submittedName>
        <fullName evidence="4">Gamma-butyrobetaine hydroxylase-like domain-containing protein</fullName>
    </submittedName>
</protein>
<evidence type="ECO:0000313" key="4">
    <source>
        <dbReference type="EMBL" id="MDT0617726.1"/>
    </source>
</evidence>
<keyword evidence="5" id="KW-1185">Reference proteome</keyword>
<reference evidence="4 5" key="1">
    <citation type="submission" date="2023-09" db="EMBL/GenBank/DDBJ databases">
        <authorList>
            <person name="Rey-Velasco X."/>
        </authorList>
    </citation>
    <scope>NUCLEOTIDE SEQUENCE [LARGE SCALE GENOMIC DNA]</scope>
    <source>
        <strain evidence="4 5">P385</strain>
    </source>
</reference>
<keyword evidence="2" id="KW-0408">Iron</keyword>
<proteinExistence type="predicted"/>
<accession>A0ABU3B5K0</accession>
<dbReference type="RefSeq" id="WP_311657610.1">
    <property type="nucleotide sequence ID" value="NZ_JAVRHY010000003.1"/>
</dbReference>
<name>A0ABU3B5K0_9GAMM</name>
<evidence type="ECO:0000259" key="3">
    <source>
        <dbReference type="Pfam" id="PF06155"/>
    </source>
</evidence>
<evidence type="ECO:0000256" key="1">
    <source>
        <dbReference type="ARBA" id="ARBA00022723"/>
    </source>
</evidence>
<organism evidence="4 5">
    <name type="scientific">Spectribacter acetivorans</name>
    <dbReference type="NCBI Taxonomy" id="3075603"/>
    <lineage>
        <taxon>Bacteria</taxon>
        <taxon>Pseudomonadati</taxon>
        <taxon>Pseudomonadota</taxon>
        <taxon>Gammaproteobacteria</taxon>
        <taxon>Salinisphaerales</taxon>
        <taxon>Salinisphaeraceae</taxon>
        <taxon>Spectribacter</taxon>
    </lineage>
</organism>
<dbReference type="InterPro" id="IPR010376">
    <property type="entry name" value="GBBH-like_N"/>
</dbReference>
<gene>
    <name evidence="4" type="ORF">RM531_04505</name>
</gene>
<dbReference type="EMBL" id="JAVRHY010000003">
    <property type="protein sequence ID" value="MDT0617726.1"/>
    <property type="molecule type" value="Genomic_DNA"/>
</dbReference>
<feature type="domain" description="Gamma-butyrobetaine hydroxylase-like N-terminal" evidence="3">
    <location>
        <begin position="19"/>
        <end position="102"/>
    </location>
</feature>
<sequence length="128" mass="14548">MTRNDTRSRTELPPAEDLRLRRASHVLEVQFADGAEFSLPFEYLRVFSPSAEVRGHGGGEPTLVTGKQDVDIERVEPVGQYAVRLCFDDGHRTGIYSWAVLYELGRDYAENWRRYRERVAAAEAEASS</sequence>
<dbReference type="Pfam" id="PF06155">
    <property type="entry name" value="GBBH-like_N"/>
    <property type="match status" value="1"/>
</dbReference>
<dbReference type="PANTHER" id="PTHR35303">
    <property type="entry name" value="OS02G0197800 PROTEIN"/>
    <property type="match status" value="1"/>
</dbReference>